<keyword evidence="3" id="KW-1185">Reference proteome</keyword>
<feature type="domain" description="Putative auto-transporter adhesin head GIN" evidence="1">
    <location>
        <begin position="70"/>
        <end position="220"/>
    </location>
</feature>
<dbReference type="InterPro" id="IPR021255">
    <property type="entry name" value="DUF2807"/>
</dbReference>
<sequence>MVRKLLIVFASGMVLAVLAFSAAWLVGGKTLHDQIASGDGFEWTIDDDGHEEHGPRKRINLPLDPGKTVAIAVPVSLEFARGDQARLEIAGPAAAVERLAWKDGRLSLRGGGKLDRTLHVTLYAPQVPALALDAPADVTLAGLDQEDLRIDADGAVSLDASGKVRRMVVNARGAGSFDLADVEGDDATVRVDGAGSVDIAPRHLADVEIRGVGSVSLHRKPQVLRSNVYGIGSIDHDY</sequence>
<evidence type="ECO:0000313" key="2">
    <source>
        <dbReference type="EMBL" id="GGZ05278.1"/>
    </source>
</evidence>
<dbReference type="Pfam" id="PF10988">
    <property type="entry name" value="DUF2807"/>
    <property type="match status" value="1"/>
</dbReference>
<reference evidence="2" key="1">
    <citation type="journal article" date="2014" name="Int. J. Syst. Evol. Microbiol.">
        <title>Complete genome sequence of Corynebacterium casei LMG S-19264T (=DSM 44701T), isolated from a smear-ripened cheese.</title>
        <authorList>
            <consortium name="US DOE Joint Genome Institute (JGI-PGF)"/>
            <person name="Walter F."/>
            <person name="Albersmeier A."/>
            <person name="Kalinowski J."/>
            <person name="Ruckert C."/>
        </authorList>
    </citation>
    <scope>NUCLEOTIDE SEQUENCE</scope>
    <source>
        <strain evidence="2">KCTC 32255</strain>
    </source>
</reference>
<gene>
    <name evidence="2" type="ORF">GCM10011614_20250</name>
</gene>
<dbReference type="AlphaFoldDB" id="A0A918UGI0"/>
<dbReference type="EMBL" id="BMZA01000006">
    <property type="protein sequence ID" value="GGZ05278.1"/>
    <property type="molecule type" value="Genomic_DNA"/>
</dbReference>
<proteinExistence type="predicted"/>
<dbReference type="RefSeq" id="WP_189621085.1">
    <property type="nucleotide sequence ID" value="NZ_BMZA01000006.1"/>
</dbReference>
<evidence type="ECO:0000313" key="3">
    <source>
        <dbReference type="Proteomes" id="UP000648075"/>
    </source>
</evidence>
<evidence type="ECO:0000259" key="1">
    <source>
        <dbReference type="Pfam" id="PF10988"/>
    </source>
</evidence>
<protein>
    <recommendedName>
        <fullName evidence="1">Putative auto-transporter adhesin head GIN domain-containing protein</fullName>
    </recommendedName>
</protein>
<reference evidence="2" key="2">
    <citation type="submission" date="2020-09" db="EMBL/GenBank/DDBJ databases">
        <authorList>
            <person name="Sun Q."/>
            <person name="Kim S."/>
        </authorList>
    </citation>
    <scope>NUCLEOTIDE SEQUENCE</scope>
    <source>
        <strain evidence="2">KCTC 32255</strain>
    </source>
</reference>
<comment type="caution">
    <text evidence="2">The sequence shown here is derived from an EMBL/GenBank/DDBJ whole genome shotgun (WGS) entry which is preliminary data.</text>
</comment>
<name>A0A918UGI0_9SPHN</name>
<organism evidence="2 3">
    <name type="scientific">Novosphingobium colocasiae</name>
    <dbReference type="NCBI Taxonomy" id="1256513"/>
    <lineage>
        <taxon>Bacteria</taxon>
        <taxon>Pseudomonadati</taxon>
        <taxon>Pseudomonadota</taxon>
        <taxon>Alphaproteobacteria</taxon>
        <taxon>Sphingomonadales</taxon>
        <taxon>Sphingomonadaceae</taxon>
        <taxon>Novosphingobium</taxon>
    </lineage>
</organism>
<dbReference type="Proteomes" id="UP000648075">
    <property type="component" value="Unassembled WGS sequence"/>
</dbReference>
<accession>A0A918UGI0</accession>
<dbReference type="Gene3D" id="2.160.20.120">
    <property type="match status" value="1"/>
</dbReference>